<evidence type="ECO:0000256" key="4">
    <source>
        <dbReference type="ARBA" id="ARBA00023163"/>
    </source>
</evidence>
<dbReference type="InterPro" id="IPR005119">
    <property type="entry name" value="LysR_subst-bd"/>
</dbReference>
<proteinExistence type="inferred from homology"/>
<feature type="domain" description="LysR substrate-binding" evidence="5">
    <location>
        <begin position="12"/>
        <end position="169"/>
    </location>
</feature>
<dbReference type="EMBL" id="SMLB01000022">
    <property type="protein sequence ID" value="TDD68196.1"/>
    <property type="molecule type" value="Genomic_DNA"/>
</dbReference>
<keyword evidence="2" id="KW-0805">Transcription regulation</keyword>
<evidence type="ECO:0000256" key="3">
    <source>
        <dbReference type="ARBA" id="ARBA00023125"/>
    </source>
</evidence>
<keyword evidence="4" id="KW-0804">Transcription</keyword>
<dbReference type="Gene3D" id="3.40.190.10">
    <property type="entry name" value="Periplasmic binding protein-like II"/>
    <property type="match status" value="2"/>
</dbReference>
<dbReference type="PANTHER" id="PTHR30346">
    <property type="entry name" value="TRANSCRIPTIONAL DUAL REGULATOR HCAR-RELATED"/>
    <property type="match status" value="1"/>
</dbReference>
<dbReference type="AlphaFoldDB" id="A0A4R5AAM9"/>
<evidence type="ECO:0000313" key="7">
    <source>
        <dbReference type="Proteomes" id="UP000295217"/>
    </source>
</evidence>
<accession>A0A4R5AAM9</accession>
<sequence>MPTTPAAAAPARRRLLDGRVDVGIQWVLPGSPAPADLEMTPIRNEPLTVALPPSHPYASSSALRLSDLADEDWLMAVDSSDLVLRQGFVAACQRAGFLPRVRSAATGFKAQLSLVAAERGVCFAPAVARESGDFGLAFVPVHGLSADLVAVTRPAPDRQVRRFIELLRAIA</sequence>
<evidence type="ECO:0000256" key="1">
    <source>
        <dbReference type="ARBA" id="ARBA00009437"/>
    </source>
</evidence>
<dbReference type="CDD" id="cd08414">
    <property type="entry name" value="PBP2_LTTR_aromatics_like"/>
    <property type="match status" value="1"/>
</dbReference>
<keyword evidence="7" id="KW-1185">Reference proteome</keyword>
<dbReference type="OrthoDB" id="4131546at2"/>
<dbReference type="Pfam" id="PF03466">
    <property type="entry name" value="LysR_substrate"/>
    <property type="match status" value="1"/>
</dbReference>
<dbReference type="GO" id="GO:0032993">
    <property type="term" value="C:protein-DNA complex"/>
    <property type="evidence" value="ECO:0007669"/>
    <property type="project" value="TreeGrafter"/>
</dbReference>
<organism evidence="6 7">
    <name type="scientific">Jiangella aurantiaca</name>
    <dbReference type="NCBI Taxonomy" id="2530373"/>
    <lineage>
        <taxon>Bacteria</taxon>
        <taxon>Bacillati</taxon>
        <taxon>Actinomycetota</taxon>
        <taxon>Actinomycetes</taxon>
        <taxon>Jiangellales</taxon>
        <taxon>Jiangellaceae</taxon>
        <taxon>Jiangella</taxon>
    </lineage>
</organism>
<dbReference type="Proteomes" id="UP000295217">
    <property type="component" value="Unassembled WGS sequence"/>
</dbReference>
<keyword evidence="3" id="KW-0238">DNA-binding</keyword>
<evidence type="ECO:0000256" key="2">
    <source>
        <dbReference type="ARBA" id="ARBA00023015"/>
    </source>
</evidence>
<comment type="similarity">
    <text evidence="1">Belongs to the LysR transcriptional regulatory family.</text>
</comment>
<comment type="caution">
    <text evidence="6">The sequence shown here is derived from an EMBL/GenBank/DDBJ whole genome shotgun (WGS) entry which is preliminary data.</text>
</comment>
<evidence type="ECO:0000259" key="5">
    <source>
        <dbReference type="Pfam" id="PF03466"/>
    </source>
</evidence>
<dbReference type="GO" id="GO:0003677">
    <property type="term" value="F:DNA binding"/>
    <property type="evidence" value="ECO:0007669"/>
    <property type="project" value="UniProtKB-KW"/>
</dbReference>
<reference evidence="6 7" key="1">
    <citation type="submission" date="2019-02" db="EMBL/GenBank/DDBJ databases">
        <title>Draft genome sequences of novel Actinobacteria.</title>
        <authorList>
            <person name="Sahin N."/>
            <person name="Ay H."/>
            <person name="Saygin H."/>
        </authorList>
    </citation>
    <scope>NUCLEOTIDE SEQUENCE [LARGE SCALE GENOMIC DNA]</scope>
    <source>
        <strain evidence="6 7">8K307</strain>
    </source>
</reference>
<protein>
    <recommendedName>
        <fullName evidence="5">LysR substrate-binding domain-containing protein</fullName>
    </recommendedName>
</protein>
<name>A0A4R5AAM9_9ACTN</name>
<evidence type="ECO:0000313" key="6">
    <source>
        <dbReference type="EMBL" id="TDD68196.1"/>
    </source>
</evidence>
<dbReference type="PANTHER" id="PTHR30346:SF29">
    <property type="entry name" value="LYSR SUBSTRATE-BINDING"/>
    <property type="match status" value="1"/>
</dbReference>
<dbReference type="RefSeq" id="WP_132104247.1">
    <property type="nucleotide sequence ID" value="NZ_SMLB01000022.1"/>
</dbReference>
<dbReference type="GO" id="GO:0003700">
    <property type="term" value="F:DNA-binding transcription factor activity"/>
    <property type="evidence" value="ECO:0007669"/>
    <property type="project" value="TreeGrafter"/>
</dbReference>
<dbReference type="SUPFAM" id="SSF53850">
    <property type="entry name" value="Periplasmic binding protein-like II"/>
    <property type="match status" value="1"/>
</dbReference>
<gene>
    <name evidence="6" type="ORF">E1262_16520</name>
</gene>